<evidence type="ECO:0000256" key="2">
    <source>
        <dbReference type="ARBA" id="ARBA00022840"/>
    </source>
</evidence>
<dbReference type="GO" id="GO:0000160">
    <property type="term" value="P:phosphorelay signal transduction system"/>
    <property type="evidence" value="ECO:0007669"/>
    <property type="project" value="InterPro"/>
</dbReference>
<dbReference type="InterPro" id="IPR009057">
    <property type="entry name" value="Homeodomain-like_sf"/>
</dbReference>
<dbReference type="Pfam" id="PF00158">
    <property type="entry name" value="Sigma54_activat"/>
    <property type="match status" value="1"/>
</dbReference>
<feature type="domain" description="Sigma-54 factor interaction" evidence="6">
    <location>
        <begin position="148"/>
        <end position="377"/>
    </location>
</feature>
<evidence type="ECO:0000259" key="7">
    <source>
        <dbReference type="PROSITE" id="PS50110"/>
    </source>
</evidence>
<dbReference type="GO" id="GO:0006355">
    <property type="term" value="P:regulation of DNA-templated transcription"/>
    <property type="evidence" value="ECO:0007669"/>
    <property type="project" value="InterPro"/>
</dbReference>
<evidence type="ECO:0000259" key="6">
    <source>
        <dbReference type="PROSITE" id="PS50045"/>
    </source>
</evidence>
<evidence type="ECO:0000313" key="8">
    <source>
        <dbReference type="EMBL" id="KID58911.1"/>
    </source>
</evidence>
<dbReference type="CDD" id="cd00156">
    <property type="entry name" value="REC"/>
    <property type="match status" value="1"/>
</dbReference>
<evidence type="ECO:0000256" key="3">
    <source>
        <dbReference type="ARBA" id="ARBA00023015"/>
    </source>
</evidence>
<dbReference type="Gene3D" id="3.40.50.2300">
    <property type="match status" value="1"/>
</dbReference>
<dbReference type="InterPro" id="IPR011006">
    <property type="entry name" value="CheY-like_superfamily"/>
</dbReference>
<gene>
    <name evidence="8" type="ORF">JF50_00115</name>
</gene>
<dbReference type="CDD" id="cd00009">
    <property type="entry name" value="AAA"/>
    <property type="match status" value="1"/>
</dbReference>
<keyword evidence="5" id="KW-0597">Phosphoprotein</keyword>
<dbReference type="OrthoDB" id="9804019at2"/>
<feature type="modified residue" description="4-aspartylphosphate" evidence="5">
    <location>
        <position position="55"/>
    </location>
</feature>
<dbReference type="InterPro" id="IPR058031">
    <property type="entry name" value="AAA_lid_NorR"/>
</dbReference>
<dbReference type="InterPro" id="IPR002197">
    <property type="entry name" value="HTH_Fis"/>
</dbReference>
<dbReference type="PROSITE" id="PS50110">
    <property type="entry name" value="RESPONSE_REGULATORY"/>
    <property type="match status" value="1"/>
</dbReference>
<keyword evidence="4" id="KW-0804">Transcription</keyword>
<dbReference type="PROSITE" id="PS50045">
    <property type="entry name" value="SIGMA54_INTERACT_4"/>
    <property type="match status" value="1"/>
</dbReference>
<sequence length="452" mass="50456">MKSQSLILIVEDNREVRLAARFVLEDFGYAVEEVENPVQAHEFLSHTHPALIMLDMNFDLDSTSGEEGLRFLRGLKRDAIDIPVIAMTAWSNTDLVVQAMQLGAVDFIEKPWQNQRLEQVIQQQLKISGLQKSNSALSQALTPSEDEPIWQSAAMQQLMAQLSAVAQTDANILITGENGVGKSHIATWIHKQSLRNAQPFISLNMAAIPEQLFESELFGHVKGAFTDAKAERVGRFALADKGTLFLDEIGTLPLAQQAKLLRVLETGEFEMVGSSKTLTSDVRLISATNAEFEQLITKGEFRQDLYYRLNTFAFTIPTLRERVDDIVPLAEHFLAKHGSKYNKQGVTIGPCAQQALMQYRWPGNSRELSHLMERAVLLCQSGVILATDLHLPNAQISNTIGSLPEMTLEQAEKQLIEQALNKFNGNKNKAAQQLGITKQALYRRLEKYALAE</sequence>
<reference evidence="8 9" key="1">
    <citation type="submission" date="2014-12" db="EMBL/GenBank/DDBJ databases">
        <title>Draft Genome Sequence of Pseudoalteromonas luteoviolacea HI1.</title>
        <authorList>
            <person name="Asahina A.Y."/>
            <person name="Hadfield M.G."/>
        </authorList>
    </citation>
    <scope>NUCLEOTIDE SEQUENCE [LARGE SCALE GENOMIC DNA]</scope>
    <source>
        <strain evidence="8 9">HI1</strain>
    </source>
</reference>
<dbReference type="PROSITE" id="PS00676">
    <property type="entry name" value="SIGMA54_INTERACT_2"/>
    <property type="match status" value="1"/>
</dbReference>
<dbReference type="SUPFAM" id="SSF52172">
    <property type="entry name" value="CheY-like"/>
    <property type="match status" value="1"/>
</dbReference>
<dbReference type="RefSeq" id="WP_039607526.1">
    <property type="nucleotide sequence ID" value="NZ_JWIC01000001.1"/>
</dbReference>
<keyword evidence="1" id="KW-0547">Nucleotide-binding</keyword>
<dbReference type="GO" id="GO:0043565">
    <property type="term" value="F:sequence-specific DNA binding"/>
    <property type="evidence" value="ECO:0007669"/>
    <property type="project" value="InterPro"/>
</dbReference>
<dbReference type="Pfam" id="PF02954">
    <property type="entry name" value="HTH_8"/>
    <property type="match status" value="1"/>
</dbReference>
<dbReference type="PRINTS" id="PR01590">
    <property type="entry name" value="HTHFIS"/>
</dbReference>
<evidence type="ECO:0000256" key="1">
    <source>
        <dbReference type="ARBA" id="ARBA00022741"/>
    </source>
</evidence>
<dbReference type="PANTHER" id="PTHR32071:SF113">
    <property type="entry name" value="ALGINATE BIOSYNTHESIS TRANSCRIPTIONAL REGULATORY PROTEIN ALGB"/>
    <property type="match status" value="1"/>
</dbReference>
<dbReference type="FunFam" id="3.40.50.300:FF:000006">
    <property type="entry name" value="DNA-binding transcriptional regulator NtrC"/>
    <property type="match status" value="1"/>
</dbReference>
<dbReference type="SUPFAM" id="SSF46689">
    <property type="entry name" value="Homeodomain-like"/>
    <property type="match status" value="1"/>
</dbReference>
<dbReference type="InterPro" id="IPR027417">
    <property type="entry name" value="P-loop_NTPase"/>
</dbReference>
<dbReference type="EMBL" id="JWIC01000001">
    <property type="protein sequence ID" value="KID58911.1"/>
    <property type="molecule type" value="Genomic_DNA"/>
</dbReference>
<dbReference type="AlphaFoldDB" id="A0A0C1QE02"/>
<keyword evidence="2" id="KW-0067">ATP-binding</keyword>
<comment type="caution">
    <text evidence="8">The sequence shown here is derived from an EMBL/GenBank/DDBJ whole genome shotgun (WGS) entry which is preliminary data.</text>
</comment>
<evidence type="ECO:0000256" key="5">
    <source>
        <dbReference type="PROSITE-ProRule" id="PRU00169"/>
    </source>
</evidence>
<keyword evidence="3" id="KW-0805">Transcription regulation</keyword>
<accession>A0A0C1QE02</accession>
<dbReference type="Pfam" id="PF25601">
    <property type="entry name" value="AAA_lid_14"/>
    <property type="match status" value="1"/>
</dbReference>
<dbReference type="Gene3D" id="1.10.8.60">
    <property type="match status" value="1"/>
</dbReference>
<dbReference type="InterPro" id="IPR003593">
    <property type="entry name" value="AAA+_ATPase"/>
</dbReference>
<feature type="domain" description="Response regulatory" evidence="7">
    <location>
        <begin position="6"/>
        <end position="125"/>
    </location>
</feature>
<dbReference type="PANTHER" id="PTHR32071">
    <property type="entry name" value="TRANSCRIPTIONAL REGULATORY PROTEIN"/>
    <property type="match status" value="1"/>
</dbReference>
<dbReference type="SUPFAM" id="SSF52540">
    <property type="entry name" value="P-loop containing nucleoside triphosphate hydrolases"/>
    <property type="match status" value="1"/>
</dbReference>
<dbReference type="Gene3D" id="1.10.10.60">
    <property type="entry name" value="Homeodomain-like"/>
    <property type="match status" value="1"/>
</dbReference>
<evidence type="ECO:0000313" key="9">
    <source>
        <dbReference type="Proteomes" id="UP000031327"/>
    </source>
</evidence>
<dbReference type="InterPro" id="IPR001789">
    <property type="entry name" value="Sig_transdc_resp-reg_receiver"/>
</dbReference>
<dbReference type="SMART" id="SM00382">
    <property type="entry name" value="AAA"/>
    <property type="match status" value="1"/>
</dbReference>
<dbReference type="SMART" id="SM00448">
    <property type="entry name" value="REC"/>
    <property type="match status" value="1"/>
</dbReference>
<organism evidence="8 9">
    <name type="scientific">Pseudoalteromonas luteoviolacea</name>
    <dbReference type="NCBI Taxonomy" id="43657"/>
    <lineage>
        <taxon>Bacteria</taxon>
        <taxon>Pseudomonadati</taxon>
        <taxon>Pseudomonadota</taxon>
        <taxon>Gammaproteobacteria</taxon>
        <taxon>Alteromonadales</taxon>
        <taxon>Pseudoalteromonadaceae</taxon>
        <taxon>Pseudoalteromonas</taxon>
    </lineage>
</organism>
<name>A0A0C1QE02_9GAMM</name>
<protein>
    <submittedName>
        <fullName evidence="8">Chemotaxis protein CheY</fullName>
    </submittedName>
</protein>
<dbReference type="InterPro" id="IPR025943">
    <property type="entry name" value="Sigma_54_int_dom_ATP-bd_2"/>
</dbReference>
<dbReference type="Gene3D" id="3.40.50.300">
    <property type="entry name" value="P-loop containing nucleotide triphosphate hydrolases"/>
    <property type="match status" value="1"/>
</dbReference>
<dbReference type="Pfam" id="PF00072">
    <property type="entry name" value="Response_reg"/>
    <property type="match status" value="1"/>
</dbReference>
<dbReference type="GO" id="GO:0005524">
    <property type="term" value="F:ATP binding"/>
    <property type="evidence" value="ECO:0007669"/>
    <property type="project" value="UniProtKB-KW"/>
</dbReference>
<evidence type="ECO:0000256" key="4">
    <source>
        <dbReference type="ARBA" id="ARBA00023163"/>
    </source>
</evidence>
<dbReference type="Proteomes" id="UP000031327">
    <property type="component" value="Unassembled WGS sequence"/>
</dbReference>
<dbReference type="InterPro" id="IPR002078">
    <property type="entry name" value="Sigma_54_int"/>
</dbReference>
<proteinExistence type="predicted"/>